<name>A0A932CPZ0_UNCTE</name>
<dbReference type="Proteomes" id="UP000769766">
    <property type="component" value="Unassembled WGS sequence"/>
</dbReference>
<evidence type="ECO:0000256" key="3">
    <source>
        <dbReference type="ARBA" id="ARBA00023004"/>
    </source>
</evidence>
<proteinExistence type="inferred from homology"/>
<dbReference type="EMBL" id="JACPRF010000306">
    <property type="protein sequence ID" value="MBI2877232.1"/>
    <property type="molecule type" value="Genomic_DNA"/>
</dbReference>
<reference evidence="5" key="1">
    <citation type="submission" date="2020-07" db="EMBL/GenBank/DDBJ databases">
        <title>Huge and variable diversity of episymbiotic CPR bacteria and DPANN archaea in groundwater ecosystems.</title>
        <authorList>
            <person name="He C.Y."/>
            <person name="Keren R."/>
            <person name="Whittaker M."/>
            <person name="Farag I.F."/>
            <person name="Doudna J."/>
            <person name="Cate J.H.D."/>
            <person name="Banfield J.F."/>
        </authorList>
    </citation>
    <scope>NUCLEOTIDE SEQUENCE</scope>
    <source>
        <strain evidence="5">NC_groundwater_672_Ag_B-0.1um_62_36</strain>
    </source>
</reference>
<keyword evidence="3" id="KW-0408">Iron</keyword>
<sequence>MSNRFRDLLRERHPNAQRWKAEGRGIVGTFCIYTPEEVLYAAGLIPVRVMGINEPPSRSDTHLQPFYCPLSRSCLDQALRGDYAYLDGLVTAYSCDTYRGIFQLWQRHAPLPYSYLLGMPSRVDLPEAHVLLVEEMAEWVTSLERAFQRPISPESLRQAIRTYNTNRALSRELYRLRQEEAPRLTGTEALEAILAGMVCPKEQHNALLELFLREVSDRLRPSSQLPRLMLVGSELDNPEIVGLIEAAGAMVVADDLCTGSRALWNDCPEGEADPLSSLASRYLNLIPCPTKYPIEGRYQHLLRLIEQFRVQGVVILQQMFCHPHELEYPYLQKVLRERQVPFVCIELDATYSAEEIQTQAEELIERID</sequence>
<gene>
    <name evidence="5" type="ORF">HYY20_10150</name>
</gene>
<evidence type="ECO:0000256" key="4">
    <source>
        <dbReference type="ARBA" id="ARBA00023014"/>
    </source>
</evidence>
<comment type="similarity">
    <text evidence="1">Belongs to the FldB/FldC dehydratase alpha/beta subunit family.</text>
</comment>
<keyword evidence="4" id="KW-0411">Iron-sulfur</keyword>
<keyword evidence="2" id="KW-0479">Metal-binding</keyword>
<dbReference type="Gene3D" id="3.40.50.11890">
    <property type="match status" value="1"/>
</dbReference>
<dbReference type="GO" id="GO:0051536">
    <property type="term" value="F:iron-sulfur cluster binding"/>
    <property type="evidence" value="ECO:0007669"/>
    <property type="project" value="UniProtKB-KW"/>
</dbReference>
<dbReference type="Pfam" id="PF06050">
    <property type="entry name" value="HGD-D"/>
    <property type="match status" value="1"/>
</dbReference>
<comment type="caution">
    <text evidence="5">The sequence shown here is derived from an EMBL/GenBank/DDBJ whole genome shotgun (WGS) entry which is preliminary data.</text>
</comment>
<dbReference type="Gene3D" id="1.20.1270.370">
    <property type="match status" value="1"/>
</dbReference>
<dbReference type="Gene3D" id="3.40.50.11900">
    <property type="match status" value="1"/>
</dbReference>
<accession>A0A932CPZ0</accession>
<dbReference type="PANTHER" id="PTHR30548:SF5">
    <property type="entry name" value="SUBUNIT OF OXYGEN-SENSITIVE 2-HYDROXYISOCAPROYL-COA DEHYDRATASE"/>
    <property type="match status" value="1"/>
</dbReference>
<organism evidence="5 6">
    <name type="scientific">Tectimicrobiota bacterium</name>
    <dbReference type="NCBI Taxonomy" id="2528274"/>
    <lineage>
        <taxon>Bacteria</taxon>
        <taxon>Pseudomonadati</taxon>
        <taxon>Nitrospinota/Tectimicrobiota group</taxon>
        <taxon>Candidatus Tectimicrobiota</taxon>
    </lineage>
</organism>
<protein>
    <submittedName>
        <fullName evidence="5">2-hydroxyacyl-CoA dehydratase</fullName>
    </submittedName>
</protein>
<evidence type="ECO:0000256" key="2">
    <source>
        <dbReference type="ARBA" id="ARBA00022723"/>
    </source>
</evidence>
<dbReference type="InterPro" id="IPR010327">
    <property type="entry name" value="FldB/FldC_alpha/beta"/>
</dbReference>
<dbReference type="GO" id="GO:0046872">
    <property type="term" value="F:metal ion binding"/>
    <property type="evidence" value="ECO:0007669"/>
    <property type="project" value="UniProtKB-KW"/>
</dbReference>
<evidence type="ECO:0000256" key="1">
    <source>
        <dbReference type="ARBA" id="ARBA00005806"/>
    </source>
</evidence>
<dbReference type="AlphaFoldDB" id="A0A932CPZ0"/>
<evidence type="ECO:0000313" key="6">
    <source>
        <dbReference type="Proteomes" id="UP000769766"/>
    </source>
</evidence>
<dbReference type="PANTHER" id="PTHR30548">
    <property type="entry name" value="2-HYDROXYGLUTARYL-COA DEHYDRATASE, D-COMPONENT-RELATED"/>
    <property type="match status" value="1"/>
</dbReference>
<evidence type="ECO:0000313" key="5">
    <source>
        <dbReference type="EMBL" id="MBI2877232.1"/>
    </source>
</evidence>